<evidence type="ECO:0000259" key="5">
    <source>
        <dbReference type="Pfam" id="PF24652"/>
    </source>
</evidence>
<dbReference type="InterPro" id="IPR035892">
    <property type="entry name" value="C2_domain_sf"/>
</dbReference>
<feature type="compositionally biased region" description="Polar residues" evidence="2">
    <location>
        <begin position="313"/>
        <end position="325"/>
    </location>
</feature>
<feature type="domain" description="Centrosomal protein of 76 kDa C-terminal" evidence="5">
    <location>
        <begin position="1736"/>
        <end position="1857"/>
    </location>
</feature>
<evidence type="ECO:0000256" key="2">
    <source>
        <dbReference type="SAM" id="MobiDB-lite"/>
    </source>
</evidence>
<feature type="region of interest" description="Disordered" evidence="2">
    <location>
        <begin position="313"/>
        <end position="407"/>
    </location>
</feature>
<evidence type="ECO:0000259" key="4">
    <source>
        <dbReference type="Pfam" id="PF17661"/>
    </source>
</evidence>
<feature type="domain" description="CEP76/DRC7 peptidase-like" evidence="6">
    <location>
        <begin position="1590"/>
        <end position="1707"/>
    </location>
</feature>
<dbReference type="InterPro" id="IPR056290">
    <property type="entry name" value="CEPT76/DRC7_peptidase-like_dom"/>
</dbReference>
<name>A0A0L8GGN4_OCTBM</name>
<dbReference type="OrthoDB" id="2162143at2759"/>
<dbReference type="PANTHER" id="PTHR20837:SF0">
    <property type="entry name" value="COILED-COIL AND C2 DOMAIN-CONTAINING PROTEIN 2A"/>
    <property type="match status" value="1"/>
</dbReference>
<dbReference type="Pfam" id="PF24652">
    <property type="entry name" value="CEP76_C"/>
    <property type="match status" value="1"/>
</dbReference>
<dbReference type="SUPFAM" id="SSF49562">
    <property type="entry name" value="C2 domain (Calcium/lipid-binding domain, CaLB)"/>
    <property type="match status" value="1"/>
</dbReference>
<gene>
    <name evidence="7" type="ORF">OCBIM_22033656mg</name>
</gene>
<feature type="domain" description="CC2D2A N-terminal C2" evidence="3">
    <location>
        <begin position="848"/>
        <end position="1020"/>
    </location>
</feature>
<feature type="compositionally biased region" description="Basic and acidic residues" evidence="2">
    <location>
        <begin position="242"/>
        <end position="272"/>
    </location>
</feature>
<evidence type="ECO:0000256" key="1">
    <source>
        <dbReference type="SAM" id="Coils"/>
    </source>
</evidence>
<feature type="compositionally biased region" description="Basic and acidic residues" evidence="2">
    <location>
        <begin position="55"/>
        <end position="65"/>
    </location>
</feature>
<evidence type="ECO:0000313" key="7">
    <source>
        <dbReference type="EMBL" id="KOF76162.1"/>
    </source>
</evidence>
<dbReference type="GO" id="GO:0035869">
    <property type="term" value="C:ciliary transition zone"/>
    <property type="evidence" value="ECO:0007669"/>
    <property type="project" value="TreeGrafter"/>
</dbReference>
<dbReference type="Pfam" id="PF24656">
    <property type="entry name" value="CEPT76_peptidase"/>
    <property type="match status" value="1"/>
</dbReference>
<feature type="compositionally biased region" description="Low complexity" evidence="2">
    <location>
        <begin position="75"/>
        <end position="103"/>
    </location>
</feature>
<feature type="compositionally biased region" description="Acidic residues" evidence="2">
    <location>
        <begin position="184"/>
        <end position="209"/>
    </location>
</feature>
<feature type="region of interest" description="Disordered" evidence="2">
    <location>
        <begin position="737"/>
        <end position="770"/>
    </location>
</feature>
<feature type="compositionally biased region" description="Acidic residues" evidence="2">
    <location>
        <begin position="753"/>
        <end position="763"/>
    </location>
</feature>
<sequence>MKKSQALISDATDLESGIVNPAMVTEETEVESFMLNLTARRRRKQKELSQTTPESLERLSDEVRSVKQRSRKALNENSRSSLSSQPLSTSYSATSSVSASSKNLTDDSEKEGVVKQNADGKPVPRPRDGSKQKQKMRIEAGANEEETNATDRSLQKKNSEELSKTTDSESDEVDKRHSKNGAPGDDDEKDEDEDEEQEEAEEDDGDEAMDMVLSRSTIRDKIKSLREKAKMAAASEVQQEEQQERMSKIRHFEPQFKSNLEKEERELERRTKEATDKLFQRWKRQKSSAVAQKQSEITAKQGYDFFTQTWEGSSMLSTESPSVQSADAAKPTTPDDNGGNKGKIRDAAGIVVPGERRRSSAGSRGKAEGKTKKEKGKGKEGGSRRVSKDSTKAEEEGEDEIDNGYYEDTYPLLGNISEKDGCSYYHMTKAQKICYTSQVKSEAEIYYYPSSSSIPPAEKLSGSQKEARNLVDEGFYVGSPPSVATSNRNRMEHRLIQGKHVDKKWFGEDGEIITLPDPLKLTPSRPPVPEEEDSNFGVVYTKAEVREFDTRLMSGCADNDRHYQLDIDINSIVFSQHHLFSMEHVLANKLLALYQQYSKIMKKNSLSFLTKKDLSEEDKANYRQRLNDYKTEIRQIRNQRDHEEQCCHRLVKAIIQTWKNIKHLREKQQFVATSIKLTICKQEMDRDQDDQQWRQEIEEELEEAREEYEESYQQKLIEYQQELEEWQKKQQLRKEAVKRRNMKAKKKKKSRTEDDEEEEEEDEQTVKDEEILAEETTSKPVCPEAFDERGTRESIRSKALECRRHPDGYTRLQSDLAEFLQLDALPNTNHSESVVGAFTCHQHEGQSGTPKLSPEITYTANVTPAADCPRIEQRRRNDVSSCRLFIKVLFNDKQVLQTNQRFLLEDFRVNFGQIYHLKIVQWPESIKLQIYEARTLSSTLLSQLYLAIPETSVTTDNITIEQHDFSSDISIQFTHNAVGSGVAINVDPLSSESTYINTTGSVLCSVAWAIGDDGLPMAPSPQTSLLTKLQCLSHKLDPLAAIGASGIMDLEKLSKWVRTARLDPNDPNNADLMFLLRPHIDDKSQLREQTFFRLEPFQEEFNFATDEEILQSSRFRLLRLRQHEVREFCNYSMVPALDKEIPKSVFKEYELRKKEEEKLQFQEDIETQRAFVGRYKDKLHEEMLSRFRVAVHRKRQEEIVIEEASPSINMIGKSLLNLLQPRRPLKPVRKERKRVSQGVKGDEVHILINVIQAFNIPVRQTSAITSETSMDSQFQSTIEESVRPFIEISFQKFTVRTHCADGPNPSFNEELLIPFRTSNHNLTPKNLQTVTDVIHLTIFDEVHVNILQDDTKQDTEIHQRVEKKWLGTLKIPFSTIYYNGKDFHSCMPFLTPPTQQSGLSAFYVAQAQAMSVLARIFTAGCPSEHQPLYSVDWVLLSGNCTDRIEGTLQLNTPPLLLGYCQPKNHPTDMDSILMPLTDSYITLFITLQPTLIPPEPFKERFDSNEDEKLLQYCDVWQRQLEAKWSKRVYKTTVTDILGKAVFVTRFFKPLLPPKEITTGKTGIAAAQAVAKYVSLIPHVPECRALPECCDIWTTCDQFLQMLAGDSDEHSILLTNYFLGLGKTAYFGLGSGIPNGVTSCVLTMEENGSCLLWNYKDGRFYYTYTSYLPLHNLGCLINNKNIWANVQMYDNPTRMTFNIDDASCWKPFFHSNYPNPGLSSVQVDSLDYTDTDDSYVKELQDKIEKCLKNKFSDWRRKHLTRWNRYFTMIIRKILPKLEENCTSATIKEHITDIEHSWSSYKISGSPINMSFTDIPSVVQSIYEMGIHSYDTSNVEFALAVYVHPYPNNILSVWVYVTALVKMR</sequence>
<dbReference type="Pfam" id="PF15625">
    <property type="entry name" value="CC2D2AN-C2"/>
    <property type="match status" value="1"/>
</dbReference>
<feature type="compositionally biased region" description="Basic and acidic residues" evidence="2">
    <location>
        <begin position="365"/>
        <end position="394"/>
    </location>
</feature>
<evidence type="ECO:0000259" key="6">
    <source>
        <dbReference type="Pfam" id="PF24656"/>
    </source>
</evidence>
<dbReference type="InterPro" id="IPR041510">
    <property type="entry name" value="DUF5523"/>
</dbReference>
<dbReference type="InterPro" id="IPR052434">
    <property type="entry name" value="Tectonic-like_complex_comp"/>
</dbReference>
<dbReference type="GO" id="GO:1905515">
    <property type="term" value="P:non-motile cilium assembly"/>
    <property type="evidence" value="ECO:0007669"/>
    <property type="project" value="TreeGrafter"/>
</dbReference>
<dbReference type="EMBL" id="KQ421858">
    <property type="protein sequence ID" value="KOF76162.1"/>
    <property type="molecule type" value="Genomic_DNA"/>
</dbReference>
<feature type="compositionally biased region" description="Basic residues" evidence="2">
    <location>
        <begin position="737"/>
        <end position="750"/>
    </location>
</feature>
<dbReference type="InterPro" id="IPR056288">
    <property type="entry name" value="CEP76_C"/>
</dbReference>
<evidence type="ECO:0008006" key="8">
    <source>
        <dbReference type="Google" id="ProtNLM"/>
    </source>
</evidence>
<protein>
    <recommendedName>
        <fullName evidence="8">C2 domain-containing protein</fullName>
    </recommendedName>
</protein>
<feature type="compositionally biased region" description="Basic and acidic residues" evidence="2">
    <location>
        <begin position="153"/>
        <end position="167"/>
    </location>
</feature>
<dbReference type="GO" id="GO:1904491">
    <property type="term" value="P:protein localization to ciliary transition zone"/>
    <property type="evidence" value="ECO:0007669"/>
    <property type="project" value="TreeGrafter"/>
</dbReference>
<evidence type="ECO:0000259" key="3">
    <source>
        <dbReference type="Pfam" id="PF15625"/>
    </source>
</evidence>
<feature type="compositionally biased region" description="Basic and acidic residues" evidence="2">
    <location>
        <begin position="104"/>
        <end position="113"/>
    </location>
</feature>
<dbReference type="Pfam" id="PF17661">
    <property type="entry name" value="DUF5523"/>
    <property type="match status" value="1"/>
</dbReference>
<feature type="domain" description="DUF5523" evidence="4">
    <location>
        <begin position="366"/>
        <end position="540"/>
    </location>
</feature>
<feature type="region of interest" description="Disordered" evidence="2">
    <location>
        <begin position="40"/>
        <end position="217"/>
    </location>
</feature>
<reference evidence="7" key="1">
    <citation type="submission" date="2015-07" db="EMBL/GenBank/DDBJ databases">
        <title>MeaNS - Measles Nucleotide Surveillance Program.</title>
        <authorList>
            <person name="Tran T."/>
            <person name="Druce J."/>
        </authorList>
    </citation>
    <scope>NUCLEOTIDE SEQUENCE</scope>
    <source>
        <strain evidence="7">UCB-OBI-ISO-001</strain>
        <tissue evidence="7">Gonad</tissue>
    </source>
</reference>
<organism evidence="7">
    <name type="scientific">Octopus bimaculoides</name>
    <name type="common">California two-spotted octopus</name>
    <dbReference type="NCBI Taxonomy" id="37653"/>
    <lineage>
        <taxon>Eukaryota</taxon>
        <taxon>Metazoa</taxon>
        <taxon>Spiralia</taxon>
        <taxon>Lophotrochozoa</taxon>
        <taxon>Mollusca</taxon>
        <taxon>Cephalopoda</taxon>
        <taxon>Coleoidea</taxon>
        <taxon>Octopodiformes</taxon>
        <taxon>Octopoda</taxon>
        <taxon>Incirrata</taxon>
        <taxon>Octopodidae</taxon>
        <taxon>Octopus</taxon>
    </lineage>
</organism>
<dbReference type="PANTHER" id="PTHR20837">
    <property type="entry name" value="CENTROSOMAL PROTEIN-RELATED"/>
    <property type="match status" value="1"/>
</dbReference>
<keyword evidence="1" id="KW-0175">Coiled coil</keyword>
<dbReference type="InterPro" id="IPR028928">
    <property type="entry name" value="CC2D2AN-C2"/>
</dbReference>
<accession>A0A0L8GGN4</accession>
<proteinExistence type="predicted"/>
<feature type="coiled-coil region" evidence="1">
    <location>
        <begin position="612"/>
        <end position="646"/>
    </location>
</feature>
<dbReference type="STRING" id="37653.A0A0L8GGN4"/>
<feature type="region of interest" description="Disordered" evidence="2">
    <location>
        <begin position="230"/>
        <end position="272"/>
    </location>
</feature>